<dbReference type="InterPro" id="IPR050313">
    <property type="entry name" value="Carb_Metab_HTH_regulators"/>
</dbReference>
<sequence length="254" mass="27935">MLKSERQDAIQRLCEALGTVTVRQIAEELQVSDMTVRRDLEEMSGQDRVVRVHGGARRVTGERGAAVPREYTHREKRALHVEEKRAVAARAAVLVEPGETVFLGAGTTMERLAQVLPAGRLRVVTNSLSVFDLLRDRPDTELCLVGGIYRTATDAFVGPMAEKSLEPLGIDAAFIGCNGVVDGAVSTSNMEEGRFQNEVLERSDRRYVVCDSSKVGRRDFYAFYSLADVDALVTDRLLAAGEVEDLSAYTEVLN</sequence>
<evidence type="ECO:0000313" key="8">
    <source>
        <dbReference type="Proteomes" id="UP001055025"/>
    </source>
</evidence>
<reference evidence="7" key="1">
    <citation type="journal article" date="2022" name="Int. J. Syst. Evol. Microbiol.">
        <title>Granulimonas faecalis gen. nov., sp. nov., and Leptogranulimonas caecicola gen. nov., sp. nov., novel lactate-producing Atopobiaceae bacteria isolated from mouse intestines, and an emended description of the family Atopobiaceae.</title>
        <authorList>
            <person name="Morinaga K."/>
            <person name="Kusada H."/>
            <person name="Sakamoto S."/>
            <person name="Murakami T."/>
            <person name="Toyoda A."/>
            <person name="Mori H."/>
            <person name="Meng X.Y."/>
            <person name="Takashino M."/>
            <person name="Murotomi K."/>
            <person name="Tamaki H."/>
        </authorList>
    </citation>
    <scope>NUCLEOTIDE SEQUENCE</scope>
    <source>
        <strain evidence="7">OPF53</strain>
    </source>
</reference>
<dbReference type="Gene3D" id="3.40.50.1360">
    <property type="match status" value="1"/>
</dbReference>
<evidence type="ECO:0000256" key="5">
    <source>
        <dbReference type="ARBA" id="ARBA00024937"/>
    </source>
</evidence>
<dbReference type="PANTHER" id="PTHR30363">
    <property type="entry name" value="HTH-TYPE TRANSCRIPTIONAL REGULATOR SRLR-RELATED"/>
    <property type="match status" value="1"/>
</dbReference>
<evidence type="ECO:0000256" key="4">
    <source>
        <dbReference type="ARBA" id="ARBA00023163"/>
    </source>
</evidence>
<dbReference type="InterPro" id="IPR037171">
    <property type="entry name" value="NagB/RpiA_transferase-like"/>
</dbReference>
<protein>
    <recommendedName>
        <fullName evidence="1">Lactose phosphotransferase system repressor</fullName>
    </recommendedName>
</protein>
<dbReference type="PANTHER" id="PTHR30363:SF4">
    <property type="entry name" value="GLYCEROL-3-PHOSPHATE REGULON REPRESSOR"/>
    <property type="match status" value="1"/>
</dbReference>
<keyword evidence="8" id="KW-1185">Reference proteome</keyword>
<dbReference type="EMBL" id="BQKC01000001">
    <property type="protein sequence ID" value="GJM55902.1"/>
    <property type="molecule type" value="Genomic_DNA"/>
</dbReference>
<keyword evidence="3" id="KW-0805">Transcription regulation</keyword>
<evidence type="ECO:0000256" key="3">
    <source>
        <dbReference type="ARBA" id="ARBA00023015"/>
    </source>
</evidence>
<dbReference type="Proteomes" id="UP001055025">
    <property type="component" value="Unassembled WGS sequence"/>
</dbReference>
<evidence type="ECO:0000313" key="7">
    <source>
        <dbReference type="EMBL" id="GJM55902.1"/>
    </source>
</evidence>
<dbReference type="SMART" id="SM01134">
    <property type="entry name" value="DeoRC"/>
    <property type="match status" value="1"/>
</dbReference>
<dbReference type="AlphaFoldDB" id="A0AAV5B3Q4"/>
<dbReference type="InterPro" id="IPR036390">
    <property type="entry name" value="WH_DNA-bd_sf"/>
</dbReference>
<dbReference type="RefSeq" id="WP_135978258.1">
    <property type="nucleotide sequence ID" value="NZ_BQKC01000001.1"/>
</dbReference>
<evidence type="ECO:0000256" key="2">
    <source>
        <dbReference type="ARBA" id="ARBA00022491"/>
    </source>
</evidence>
<keyword evidence="4" id="KW-0804">Transcription</keyword>
<dbReference type="Pfam" id="PF00455">
    <property type="entry name" value="DeoRC"/>
    <property type="match status" value="1"/>
</dbReference>
<name>A0AAV5B3Q4_9ACTN</name>
<gene>
    <name evidence="7" type="primary">lacR_2</name>
    <name evidence="7" type="ORF">ATOP_15570</name>
</gene>
<dbReference type="PRINTS" id="PR00037">
    <property type="entry name" value="HTHLACR"/>
</dbReference>
<dbReference type="Gene3D" id="1.10.10.10">
    <property type="entry name" value="Winged helix-like DNA-binding domain superfamily/Winged helix DNA-binding domain"/>
    <property type="match status" value="1"/>
</dbReference>
<comment type="function">
    <text evidence="5">Repressor of the lactose catabolism operon. Galactose-6-phosphate is the inducer.</text>
</comment>
<dbReference type="SUPFAM" id="SSF100950">
    <property type="entry name" value="NagB/RpiA/CoA transferase-like"/>
    <property type="match status" value="1"/>
</dbReference>
<evidence type="ECO:0000256" key="1">
    <source>
        <dbReference type="ARBA" id="ARBA00021390"/>
    </source>
</evidence>
<dbReference type="InterPro" id="IPR014036">
    <property type="entry name" value="DeoR-like_C"/>
</dbReference>
<proteinExistence type="predicted"/>
<dbReference type="Pfam" id="PF08220">
    <property type="entry name" value="HTH_DeoR"/>
    <property type="match status" value="1"/>
</dbReference>
<feature type="domain" description="HTH deoR-type" evidence="6">
    <location>
        <begin position="3"/>
        <end position="58"/>
    </location>
</feature>
<dbReference type="InterPro" id="IPR001034">
    <property type="entry name" value="DeoR_HTH"/>
</dbReference>
<keyword evidence="2" id="KW-0678">Repressor</keyword>
<organism evidence="7 8">
    <name type="scientific">Granulimonas faecalis</name>
    <dbReference type="NCBI Taxonomy" id="2894155"/>
    <lineage>
        <taxon>Bacteria</taxon>
        <taxon>Bacillati</taxon>
        <taxon>Actinomycetota</taxon>
        <taxon>Coriobacteriia</taxon>
        <taxon>Coriobacteriales</taxon>
        <taxon>Kribbibacteriaceae</taxon>
        <taxon>Granulimonas</taxon>
    </lineage>
</organism>
<comment type="caution">
    <text evidence="7">The sequence shown here is derived from an EMBL/GenBank/DDBJ whole genome shotgun (WGS) entry which is preliminary data.</text>
</comment>
<dbReference type="GO" id="GO:0003700">
    <property type="term" value="F:DNA-binding transcription factor activity"/>
    <property type="evidence" value="ECO:0007669"/>
    <property type="project" value="InterPro"/>
</dbReference>
<dbReference type="SUPFAM" id="SSF46785">
    <property type="entry name" value="Winged helix' DNA-binding domain"/>
    <property type="match status" value="1"/>
</dbReference>
<accession>A0AAV5B3Q4</accession>
<dbReference type="PROSITE" id="PS51000">
    <property type="entry name" value="HTH_DEOR_2"/>
    <property type="match status" value="1"/>
</dbReference>
<evidence type="ECO:0000259" key="6">
    <source>
        <dbReference type="PROSITE" id="PS51000"/>
    </source>
</evidence>
<dbReference type="SMART" id="SM00420">
    <property type="entry name" value="HTH_DEOR"/>
    <property type="match status" value="1"/>
</dbReference>
<dbReference type="InterPro" id="IPR036388">
    <property type="entry name" value="WH-like_DNA-bd_sf"/>
</dbReference>